<gene>
    <name evidence="2" type="ORF">MPLG2_1631</name>
</gene>
<organism evidence="2 3">
    <name type="scientific">Micropruina glycogenica</name>
    <dbReference type="NCBI Taxonomy" id="75385"/>
    <lineage>
        <taxon>Bacteria</taxon>
        <taxon>Bacillati</taxon>
        <taxon>Actinomycetota</taxon>
        <taxon>Actinomycetes</taxon>
        <taxon>Propionibacteriales</taxon>
        <taxon>Nocardioidaceae</taxon>
        <taxon>Micropruina</taxon>
    </lineage>
</organism>
<evidence type="ECO:0000313" key="3">
    <source>
        <dbReference type="Proteomes" id="UP000238164"/>
    </source>
</evidence>
<dbReference type="InterPro" id="IPR037523">
    <property type="entry name" value="VOC_core"/>
</dbReference>
<dbReference type="SUPFAM" id="SSF54593">
    <property type="entry name" value="Glyoxalase/Bleomycin resistance protein/Dihydroxybiphenyl dioxygenase"/>
    <property type="match status" value="1"/>
</dbReference>
<feature type="domain" description="VOC" evidence="1">
    <location>
        <begin position="2"/>
        <end position="124"/>
    </location>
</feature>
<dbReference type="InterPro" id="IPR004360">
    <property type="entry name" value="Glyas_Fos-R_dOase_dom"/>
</dbReference>
<keyword evidence="3" id="KW-1185">Reference proteome</keyword>
<accession>A0A2N9JEZ2</accession>
<dbReference type="InterPro" id="IPR029068">
    <property type="entry name" value="Glyas_Bleomycin-R_OHBP_Dase"/>
</dbReference>
<dbReference type="Pfam" id="PF00903">
    <property type="entry name" value="Glyoxalase"/>
    <property type="match status" value="1"/>
</dbReference>
<evidence type="ECO:0000313" key="2">
    <source>
        <dbReference type="EMBL" id="SPD86667.1"/>
    </source>
</evidence>
<dbReference type="EMBL" id="LT985188">
    <property type="protein sequence ID" value="SPD86667.1"/>
    <property type="molecule type" value="Genomic_DNA"/>
</dbReference>
<dbReference type="Gene3D" id="3.10.180.10">
    <property type="entry name" value="2,3-Dihydroxybiphenyl 1,2-Dioxygenase, domain 1"/>
    <property type="match status" value="1"/>
</dbReference>
<reference evidence="2 3" key="1">
    <citation type="submission" date="2018-02" db="EMBL/GenBank/DDBJ databases">
        <authorList>
            <person name="Cohen D.B."/>
            <person name="Kent A.D."/>
        </authorList>
    </citation>
    <scope>NUCLEOTIDE SEQUENCE [LARGE SCALE GENOMIC DNA]</scope>
    <source>
        <strain evidence="2">1</strain>
    </source>
</reference>
<dbReference type="PROSITE" id="PS51819">
    <property type="entry name" value="VOC"/>
    <property type="match status" value="1"/>
</dbReference>
<protein>
    <recommendedName>
        <fullName evidence="1">VOC domain-containing protein</fullName>
    </recommendedName>
</protein>
<dbReference type="OrthoDB" id="9793039at2"/>
<dbReference type="AlphaFoldDB" id="A0A2N9JEZ2"/>
<sequence length="139" mass="15075">MIWNQTLVCVADVPASSAWYCAVLGGASGHGGDEYEQILVDGELLLQLHRTDVEDHHGYLADPGATLGNGVALWFEVDDFDAAVARVRASGAKVQTEPHVNPNARQSEIWLRDPDGYLVVVAGPSQWRPRGWARPTAAE</sequence>
<name>A0A2N9JEZ2_9ACTN</name>
<proteinExistence type="predicted"/>
<dbReference type="RefSeq" id="WP_105185574.1">
    <property type="nucleotide sequence ID" value="NZ_BAAAGO010000007.1"/>
</dbReference>
<dbReference type="KEGG" id="mgg:MPLG2_1631"/>
<evidence type="ECO:0000259" key="1">
    <source>
        <dbReference type="PROSITE" id="PS51819"/>
    </source>
</evidence>
<dbReference type="Proteomes" id="UP000238164">
    <property type="component" value="Chromosome 1"/>
</dbReference>